<comment type="caution">
    <text evidence="4">The sequence shown here is derived from an EMBL/GenBank/DDBJ whole genome shotgun (WGS) entry which is preliminary data.</text>
</comment>
<dbReference type="AlphaFoldDB" id="A0A426YSV3"/>
<dbReference type="InterPro" id="IPR039770">
    <property type="entry name" value="Rpf2"/>
</dbReference>
<dbReference type="PANTHER" id="PTHR12728:SF0">
    <property type="entry name" value="RIBOSOME PRODUCTION FACTOR 2 HOMOLOG"/>
    <property type="match status" value="1"/>
</dbReference>
<reference evidence="4 5" key="1">
    <citation type="journal article" date="2014" name="Agronomy (Basel)">
        <title>A Draft Genome Sequence for Ensete ventricosum, the Drought-Tolerant Tree Against Hunger.</title>
        <authorList>
            <person name="Harrison J."/>
            <person name="Moore K.A."/>
            <person name="Paszkiewicz K."/>
            <person name="Jones T."/>
            <person name="Grant M."/>
            <person name="Ambacheew D."/>
            <person name="Muzemil S."/>
            <person name="Studholme D.J."/>
        </authorList>
    </citation>
    <scope>NUCLEOTIDE SEQUENCE [LARGE SCALE GENOMIC DNA]</scope>
</reference>
<gene>
    <name evidence="4" type="ORF">B296_00048876</name>
</gene>
<sequence length="78" mass="8736">MGLIEVGPSMDLVVRRHRLPNDSLKKVAMKTTSEQPKKKVGGITLSSDIKGLKRERHEAKKRKVGIENEAKKRKTASD</sequence>
<comment type="subcellular location">
    <subcellularLocation>
        <location evidence="1">Nucleus</location>
        <location evidence="1">Nucleolus</location>
    </subcellularLocation>
</comment>
<evidence type="ECO:0000313" key="5">
    <source>
        <dbReference type="Proteomes" id="UP000287651"/>
    </source>
</evidence>
<dbReference type="GO" id="GO:0005730">
    <property type="term" value="C:nucleolus"/>
    <property type="evidence" value="ECO:0007669"/>
    <property type="project" value="UniProtKB-SubCell"/>
</dbReference>
<accession>A0A426YSV3</accession>
<feature type="compositionally biased region" description="Basic and acidic residues" evidence="3">
    <location>
        <begin position="50"/>
        <end position="78"/>
    </location>
</feature>
<organism evidence="4 5">
    <name type="scientific">Ensete ventricosum</name>
    <name type="common">Abyssinian banana</name>
    <name type="synonym">Musa ensete</name>
    <dbReference type="NCBI Taxonomy" id="4639"/>
    <lineage>
        <taxon>Eukaryota</taxon>
        <taxon>Viridiplantae</taxon>
        <taxon>Streptophyta</taxon>
        <taxon>Embryophyta</taxon>
        <taxon>Tracheophyta</taxon>
        <taxon>Spermatophyta</taxon>
        <taxon>Magnoliopsida</taxon>
        <taxon>Liliopsida</taxon>
        <taxon>Zingiberales</taxon>
        <taxon>Musaceae</taxon>
        <taxon>Ensete</taxon>
    </lineage>
</organism>
<evidence type="ECO:0000256" key="2">
    <source>
        <dbReference type="ARBA" id="ARBA00023242"/>
    </source>
</evidence>
<dbReference type="GO" id="GO:0019843">
    <property type="term" value="F:rRNA binding"/>
    <property type="evidence" value="ECO:0007669"/>
    <property type="project" value="InterPro"/>
</dbReference>
<dbReference type="EMBL" id="AMZH03010400">
    <property type="protein sequence ID" value="RRT54826.1"/>
    <property type="molecule type" value="Genomic_DNA"/>
</dbReference>
<name>A0A426YSV3_ENSVE</name>
<dbReference type="GO" id="GO:0000463">
    <property type="term" value="P:maturation of LSU-rRNA from tricistronic rRNA transcript (SSU-rRNA, 5.8S rRNA, LSU-rRNA)"/>
    <property type="evidence" value="ECO:0007669"/>
    <property type="project" value="TreeGrafter"/>
</dbReference>
<evidence type="ECO:0008006" key="6">
    <source>
        <dbReference type="Google" id="ProtNLM"/>
    </source>
</evidence>
<feature type="region of interest" description="Disordered" evidence="3">
    <location>
        <begin position="29"/>
        <end position="78"/>
    </location>
</feature>
<proteinExistence type="predicted"/>
<dbReference type="PANTHER" id="PTHR12728">
    <property type="entry name" value="BRIX DOMAIN CONTAINING PROTEIN"/>
    <property type="match status" value="1"/>
</dbReference>
<protein>
    <recommendedName>
        <fullName evidence="6">Ribosome biogenesis protein RPF2 homolog</fullName>
    </recommendedName>
</protein>
<dbReference type="GO" id="GO:0000027">
    <property type="term" value="P:ribosomal large subunit assembly"/>
    <property type="evidence" value="ECO:0007669"/>
    <property type="project" value="InterPro"/>
</dbReference>
<evidence type="ECO:0000313" key="4">
    <source>
        <dbReference type="EMBL" id="RRT54826.1"/>
    </source>
</evidence>
<keyword evidence="2" id="KW-0539">Nucleus</keyword>
<evidence type="ECO:0000256" key="1">
    <source>
        <dbReference type="ARBA" id="ARBA00004604"/>
    </source>
</evidence>
<evidence type="ECO:0000256" key="3">
    <source>
        <dbReference type="SAM" id="MobiDB-lite"/>
    </source>
</evidence>
<dbReference type="Proteomes" id="UP000287651">
    <property type="component" value="Unassembled WGS sequence"/>
</dbReference>